<dbReference type="Proteomes" id="UP001152622">
    <property type="component" value="Chromosome 1"/>
</dbReference>
<organism evidence="1 2">
    <name type="scientific">Synaphobranchus kaupii</name>
    <name type="common">Kaup's arrowtooth eel</name>
    <dbReference type="NCBI Taxonomy" id="118154"/>
    <lineage>
        <taxon>Eukaryota</taxon>
        <taxon>Metazoa</taxon>
        <taxon>Chordata</taxon>
        <taxon>Craniata</taxon>
        <taxon>Vertebrata</taxon>
        <taxon>Euteleostomi</taxon>
        <taxon>Actinopterygii</taxon>
        <taxon>Neopterygii</taxon>
        <taxon>Teleostei</taxon>
        <taxon>Anguilliformes</taxon>
        <taxon>Synaphobranchidae</taxon>
        <taxon>Synaphobranchus</taxon>
    </lineage>
</organism>
<evidence type="ECO:0000313" key="1">
    <source>
        <dbReference type="EMBL" id="KAJ8380048.1"/>
    </source>
</evidence>
<comment type="caution">
    <text evidence="1">The sequence shown here is derived from an EMBL/GenBank/DDBJ whole genome shotgun (WGS) entry which is preliminary data.</text>
</comment>
<dbReference type="EMBL" id="JAINUF010000001">
    <property type="protein sequence ID" value="KAJ8380048.1"/>
    <property type="molecule type" value="Genomic_DNA"/>
</dbReference>
<keyword evidence="2" id="KW-1185">Reference proteome</keyword>
<evidence type="ECO:0000313" key="2">
    <source>
        <dbReference type="Proteomes" id="UP001152622"/>
    </source>
</evidence>
<name>A0A9Q1GAE2_SYNKA</name>
<protein>
    <submittedName>
        <fullName evidence="1">Uncharacterized protein</fullName>
    </submittedName>
</protein>
<dbReference type="AlphaFoldDB" id="A0A9Q1GAE2"/>
<proteinExistence type="predicted"/>
<sequence length="52" mass="5898">MGMKLQFFQEHGAFTAVLSPGGREDSSTLDIKTVMSHFKPALLFSAHFYRTY</sequence>
<gene>
    <name evidence="1" type="ORF">SKAU_G00008260</name>
</gene>
<reference evidence="1" key="1">
    <citation type="journal article" date="2023" name="Science">
        <title>Genome structures resolve the early diversification of teleost fishes.</title>
        <authorList>
            <person name="Parey E."/>
            <person name="Louis A."/>
            <person name="Montfort J."/>
            <person name="Bouchez O."/>
            <person name="Roques C."/>
            <person name="Iampietro C."/>
            <person name="Lluch J."/>
            <person name="Castinel A."/>
            <person name="Donnadieu C."/>
            <person name="Desvignes T."/>
            <person name="Floi Bucao C."/>
            <person name="Jouanno E."/>
            <person name="Wen M."/>
            <person name="Mejri S."/>
            <person name="Dirks R."/>
            <person name="Jansen H."/>
            <person name="Henkel C."/>
            <person name="Chen W.J."/>
            <person name="Zahm M."/>
            <person name="Cabau C."/>
            <person name="Klopp C."/>
            <person name="Thompson A.W."/>
            <person name="Robinson-Rechavi M."/>
            <person name="Braasch I."/>
            <person name="Lecointre G."/>
            <person name="Bobe J."/>
            <person name="Postlethwait J.H."/>
            <person name="Berthelot C."/>
            <person name="Roest Crollius H."/>
            <person name="Guiguen Y."/>
        </authorList>
    </citation>
    <scope>NUCLEOTIDE SEQUENCE</scope>
    <source>
        <strain evidence="1">WJC10195</strain>
    </source>
</reference>
<accession>A0A9Q1GAE2</accession>